<keyword evidence="1 2" id="KW-0238">DNA-binding</keyword>
<dbReference type="PRINTS" id="PR00455">
    <property type="entry name" value="HTHTETR"/>
</dbReference>
<dbReference type="PANTHER" id="PTHR43479:SF11">
    <property type="entry name" value="ACREF_ENVCD OPERON REPRESSOR-RELATED"/>
    <property type="match status" value="1"/>
</dbReference>
<dbReference type="EMBL" id="JRFU01000020">
    <property type="protein sequence ID" value="PWE87724.1"/>
    <property type="molecule type" value="Genomic_DNA"/>
</dbReference>
<dbReference type="Proteomes" id="UP000245288">
    <property type="component" value="Unassembled WGS sequence"/>
</dbReference>
<dbReference type="SUPFAM" id="SSF46689">
    <property type="entry name" value="Homeodomain-like"/>
    <property type="match status" value="1"/>
</dbReference>
<evidence type="ECO:0000256" key="1">
    <source>
        <dbReference type="ARBA" id="ARBA00023125"/>
    </source>
</evidence>
<dbReference type="InterPro" id="IPR036271">
    <property type="entry name" value="Tet_transcr_reg_TetR-rel_C_sf"/>
</dbReference>
<dbReference type="GO" id="GO:0003677">
    <property type="term" value="F:DNA binding"/>
    <property type="evidence" value="ECO:0007669"/>
    <property type="project" value="UniProtKB-UniRule"/>
</dbReference>
<dbReference type="InterPro" id="IPR023772">
    <property type="entry name" value="DNA-bd_HTH_TetR-type_CS"/>
</dbReference>
<proteinExistence type="predicted"/>
<dbReference type="InterPro" id="IPR001647">
    <property type="entry name" value="HTH_TetR"/>
</dbReference>
<keyword evidence="5" id="KW-1185">Reference proteome</keyword>
<dbReference type="InterPro" id="IPR050624">
    <property type="entry name" value="HTH-type_Tx_Regulator"/>
</dbReference>
<feature type="DNA-binding region" description="H-T-H motif" evidence="2">
    <location>
        <begin position="32"/>
        <end position="51"/>
    </location>
</feature>
<dbReference type="PROSITE" id="PS50977">
    <property type="entry name" value="HTH_TETR_2"/>
    <property type="match status" value="1"/>
</dbReference>
<dbReference type="Gene3D" id="1.10.357.10">
    <property type="entry name" value="Tetracycline Repressor, domain 2"/>
    <property type="match status" value="1"/>
</dbReference>
<feature type="domain" description="HTH tetR-type" evidence="3">
    <location>
        <begin position="9"/>
        <end position="69"/>
    </location>
</feature>
<dbReference type="InterPro" id="IPR009057">
    <property type="entry name" value="Homeodomain-like_sf"/>
</dbReference>
<dbReference type="SUPFAM" id="SSF48498">
    <property type="entry name" value="Tetracyclin repressor-like, C-terminal domain"/>
    <property type="match status" value="1"/>
</dbReference>
<dbReference type="PROSITE" id="PS01081">
    <property type="entry name" value="HTH_TETR_1"/>
    <property type="match status" value="1"/>
</dbReference>
<evidence type="ECO:0000313" key="4">
    <source>
        <dbReference type="EMBL" id="PWE87724.1"/>
    </source>
</evidence>
<name>A0A2V1JV86_EUBRA</name>
<accession>A0A2V1JV86</accession>
<dbReference type="PANTHER" id="PTHR43479">
    <property type="entry name" value="ACREF/ENVCD OPERON REPRESSOR-RELATED"/>
    <property type="match status" value="1"/>
</dbReference>
<dbReference type="AlphaFoldDB" id="A0A2V1JV86"/>
<sequence length="199" mass="23030">MNNRQLAALETKRKLMEAAQKLICEKGLNDTSVEQITETAGVSKGTFYTYFKKKEDIVLALSRGMFGEILEQAKSLEGTFLEKLEFYMVKFSGYIEQGSVQMAQEWVKNVVNPNLVTDSFDKNKLHADLKDMQELFFYGIECGLLKKDFPVEDFAKMLVDVLYGEMLCWCMSDGAYSFRERTQEYCKNYLMILIQPYLI</sequence>
<evidence type="ECO:0000313" key="5">
    <source>
        <dbReference type="Proteomes" id="UP000245288"/>
    </source>
</evidence>
<protein>
    <submittedName>
        <fullName evidence="4">TetR family transcriptional regulator</fullName>
    </submittedName>
</protein>
<evidence type="ECO:0000259" key="3">
    <source>
        <dbReference type="PROSITE" id="PS50977"/>
    </source>
</evidence>
<gene>
    <name evidence="4" type="ORF">LG34_02290</name>
</gene>
<dbReference type="Pfam" id="PF00440">
    <property type="entry name" value="TetR_N"/>
    <property type="match status" value="1"/>
</dbReference>
<organism evidence="4 5">
    <name type="scientific">Eubacterium ramulus</name>
    <dbReference type="NCBI Taxonomy" id="39490"/>
    <lineage>
        <taxon>Bacteria</taxon>
        <taxon>Bacillati</taxon>
        <taxon>Bacillota</taxon>
        <taxon>Clostridia</taxon>
        <taxon>Eubacteriales</taxon>
        <taxon>Eubacteriaceae</taxon>
        <taxon>Eubacterium</taxon>
    </lineage>
</organism>
<reference evidence="4 5" key="1">
    <citation type="submission" date="2014-09" db="EMBL/GenBank/DDBJ databases">
        <title>Butyrate-producing bacteria isolated from human gut.</title>
        <authorList>
            <person name="Zhang Q."/>
            <person name="Zhao L."/>
        </authorList>
    </citation>
    <scope>NUCLEOTIDE SEQUENCE [LARGE SCALE GENOMIC DNA]</scope>
    <source>
        <strain evidence="4 5">21</strain>
    </source>
</reference>
<comment type="caution">
    <text evidence="4">The sequence shown here is derived from an EMBL/GenBank/DDBJ whole genome shotgun (WGS) entry which is preliminary data.</text>
</comment>
<evidence type="ECO:0000256" key="2">
    <source>
        <dbReference type="PROSITE-ProRule" id="PRU00335"/>
    </source>
</evidence>
<dbReference type="RefSeq" id="WP_207657011.1">
    <property type="nucleotide sequence ID" value="NZ_CAJLEE010000033.1"/>
</dbReference>